<dbReference type="EMBL" id="MUJZ01032162">
    <property type="protein sequence ID" value="OTF77526.1"/>
    <property type="molecule type" value="Genomic_DNA"/>
</dbReference>
<dbReference type="OrthoDB" id="10251642at2759"/>
<feature type="domain" description="FACT complex subunit SPT16 N-terminal lobe" evidence="2">
    <location>
        <begin position="11"/>
        <end position="162"/>
    </location>
</feature>
<comment type="subcellular location">
    <subcellularLocation>
        <location evidence="1">Nucleus</location>
    </subcellularLocation>
    <subcellularLocation>
        <location evidence="1">Chromosome</location>
    </subcellularLocation>
</comment>
<dbReference type="Pfam" id="PF14826">
    <property type="entry name" value="FACT-Spt16_Nlob"/>
    <property type="match status" value="1"/>
</dbReference>
<dbReference type="Gene3D" id="3.40.350.10">
    <property type="entry name" value="Creatinase/prolidase N-terminal domain"/>
    <property type="match status" value="1"/>
</dbReference>
<dbReference type="CDD" id="cd01091">
    <property type="entry name" value="CDC68-like"/>
    <property type="match status" value="1"/>
</dbReference>
<dbReference type="InterPro" id="IPR029149">
    <property type="entry name" value="Creatin/AminoP/Spt16_N"/>
</dbReference>
<keyword evidence="1" id="KW-0539">Nucleus</keyword>
<dbReference type="GO" id="GO:0006260">
    <property type="term" value="P:DNA replication"/>
    <property type="evidence" value="ECO:0007669"/>
    <property type="project" value="UniProtKB-KW"/>
</dbReference>
<evidence type="ECO:0000256" key="1">
    <source>
        <dbReference type="RuleBase" id="RU367052"/>
    </source>
</evidence>
<dbReference type="GO" id="GO:0035101">
    <property type="term" value="C:FACT complex"/>
    <property type="evidence" value="ECO:0007669"/>
    <property type="project" value="UniProtKB-UniRule"/>
</dbReference>
<dbReference type="SMART" id="SM01285">
    <property type="entry name" value="FACT-Spt16_Nlob"/>
    <property type="match status" value="1"/>
</dbReference>
<reference evidence="3 4" key="1">
    <citation type="submission" date="2017-03" db="EMBL/GenBank/DDBJ databases">
        <title>Genome Survey of Euroglyphus maynei.</title>
        <authorList>
            <person name="Arlian L.G."/>
            <person name="Morgan M.S."/>
            <person name="Rider S.D."/>
        </authorList>
    </citation>
    <scope>NUCLEOTIDE SEQUENCE [LARGE SCALE GENOMIC DNA]</scope>
    <source>
        <strain evidence="3">Arlian Lab</strain>
        <tissue evidence="3">Whole body</tissue>
    </source>
</reference>
<dbReference type="Pfam" id="PF00557">
    <property type="entry name" value="Peptidase_M24"/>
    <property type="match status" value="1"/>
</dbReference>
<dbReference type="SUPFAM" id="SSF55920">
    <property type="entry name" value="Creatinase/aminopeptidase"/>
    <property type="match status" value="1"/>
</dbReference>
<dbReference type="Proteomes" id="UP000194236">
    <property type="component" value="Unassembled WGS sequence"/>
</dbReference>
<dbReference type="GO" id="GO:0006281">
    <property type="term" value="P:DNA repair"/>
    <property type="evidence" value="ECO:0007669"/>
    <property type="project" value="UniProtKB-UniRule"/>
</dbReference>
<dbReference type="InterPro" id="IPR029148">
    <property type="entry name" value="FACT-SPT16_Nlobe"/>
</dbReference>
<gene>
    <name evidence="3" type="ORF">BLA29_001949</name>
</gene>
<proteinExistence type="inferred from homology"/>
<keyword evidence="1" id="KW-0805">Transcription regulation</keyword>
<sequence>MEGNLNFVFLVDDNGHDEELYENLVKCDAIMVAIGQENEVLYCKSTAIQTWLFGYEMTDVIMVFCKHNILILASKKKIDFLKTIESGKENEESVPPVTLLVRDKTDKDGANFDKLLMAIENSGGGKCLGSFIKDKFPGEFTVEWQKRLDGKKFQIIDISIPIAYIMATKDDQEINLMTKSAMLTCELYTKYLKEELTRIIDEDRKVRHIKLTEGVEQASQNKKYIKNVDTTQVELCYPAIIQSGGQYNLKFSATSDKNNLHFGTITCSVGLRYRQYCSNIVRTLLVNPTEEQKKHYEFLLSIQDAILERLRPGAILSDIYQMAADMVTKYDRKLVEKFTRNCGFIMGIEFRESSLQIAPKSTAIVKRGMIFNVSLGLSNLENREAQDEQSKIYALFIGDTVLVKDDKQPAQILTQSKKKLKNIAIIIRDDDEDEEEEQEQDDKMDDVVKDALQSRGRRTAVIDTKLR</sequence>
<dbReference type="GO" id="GO:0006368">
    <property type="term" value="P:transcription elongation by RNA polymerase II"/>
    <property type="evidence" value="ECO:0007669"/>
    <property type="project" value="TreeGrafter"/>
</dbReference>
<dbReference type="PANTHER" id="PTHR13980:SF15">
    <property type="entry name" value="FACT COMPLEX SUBUNIT SPT16"/>
    <property type="match status" value="1"/>
</dbReference>
<dbReference type="InterPro" id="IPR000994">
    <property type="entry name" value="Pept_M24"/>
</dbReference>
<evidence type="ECO:0000259" key="2">
    <source>
        <dbReference type="SMART" id="SM01285"/>
    </source>
</evidence>
<keyword evidence="1" id="KW-0235">DNA replication</keyword>
<evidence type="ECO:0000313" key="3">
    <source>
        <dbReference type="EMBL" id="OTF77526.1"/>
    </source>
</evidence>
<keyword evidence="1" id="KW-0227">DNA damage</keyword>
<comment type="subunit">
    <text evidence="1">Component of the FACT complex.</text>
</comment>
<dbReference type="PANTHER" id="PTHR13980">
    <property type="entry name" value="CDC68 RELATED"/>
    <property type="match status" value="1"/>
</dbReference>
<comment type="caution">
    <text evidence="3">The sequence shown here is derived from an EMBL/GenBank/DDBJ whole genome shotgun (WGS) entry which is preliminary data.</text>
</comment>
<comment type="function">
    <text evidence="1">Component of the FACT complex, a general chromatin factor that acts to reorganize nucleosomes. The FACT complex is involved in multiple processes that require DNA as a template such as mRNA elongation, DNA replication and DNA repair. During transcription elongation the FACT complex acts as a histone chaperone that both destabilizes and restores nucleosomal structure. It facilitates the passage of RNA polymerase II and transcription by promoting the dissociation of one histone H2A-H2B dimer from the nucleosome, then subsequently promotes the reestablishment of the nucleosome following the passage of RNA polymerase II.</text>
</comment>
<dbReference type="FunFam" id="3.40.350.10:FF:000005">
    <property type="entry name" value="SPT16 homolog, facilitates chromatin-remodeling subunit"/>
    <property type="match status" value="1"/>
</dbReference>
<dbReference type="InterPro" id="IPR036005">
    <property type="entry name" value="Creatinase/aminopeptidase-like"/>
</dbReference>
<dbReference type="Gene3D" id="3.90.230.10">
    <property type="entry name" value="Creatinase/methionine aminopeptidase superfamily"/>
    <property type="match status" value="1"/>
</dbReference>
<name>A0A1Y3BD63_EURMA</name>
<keyword evidence="1" id="KW-0158">Chromosome</keyword>
<accession>A0A1Y3BD63</accession>
<dbReference type="AlphaFoldDB" id="A0A1Y3BD63"/>
<keyword evidence="1" id="KW-0804">Transcription</keyword>
<organism evidence="3 4">
    <name type="scientific">Euroglyphus maynei</name>
    <name type="common">Mayne's house dust mite</name>
    <dbReference type="NCBI Taxonomy" id="6958"/>
    <lineage>
        <taxon>Eukaryota</taxon>
        <taxon>Metazoa</taxon>
        <taxon>Ecdysozoa</taxon>
        <taxon>Arthropoda</taxon>
        <taxon>Chelicerata</taxon>
        <taxon>Arachnida</taxon>
        <taxon>Acari</taxon>
        <taxon>Acariformes</taxon>
        <taxon>Sarcoptiformes</taxon>
        <taxon>Astigmata</taxon>
        <taxon>Psoroptidia</taxon>
        <taxon>Analgoidea</taxon>
        <taxon>Pyroglyphidae</taxon>
        <taxon>Pyroglyphinae</taxon>
        <taxon>Euroglyphus</taxon>
    </lineage>
</organism>
<dbReference type="GO" id="GO:0031491">
    <property type="term" value="F:nucleosome binding"/>
    <property type="evidence" value="ECO:0007669"/>
    <property type="project" value="TreeGrafter"/>
</dbReference>
<comment type="similarity">
    <text evidence="1">Belongs to the peptidase M24 family. SPT16 subfamily.</text>
</comment>
<dbReference type="InterPro" id="IPR040258">
    <property type="entry name" value="Spt16"/>
</dbReference>
<dbReference type="FunFam" id="3.90.230.10:FF:000005">
    <property type="entry name" value="FACT complex subunit spt16"/>
    <property type="match status" value="1"/>
</dbReference>
<feature type="non-terminal residue" evidence="3">
    <location>
        <position position="467"/>
    </location>
</feature>
<dbReference type="InterPro" id="IPR033825">
    <property type="entry name" value="Spt16_M24"/>
</dbReference>
<keyword evidence="1" id="KW-0234">DNA repair</keyword>
<protein>
    <recommendedName>
        <fullName evidence="1">FACT complex subunit</fullName>
    </recommendedName>
</protein>
<evidence type="ECO:0000313" key="4">
    <source>
        <dbReference type="Proteomes" id="UP000194236"/>
    </source>
</evidence>
<keyword evidence="4" id="KW-1185">Reference proteome</keyword>